<name>A0A7C9IQ16_9BACT</name>
<dbReference type="OrthoDB" id="179504at2"/>
<dbReference type="Proteomes" id="UP000482487">
    <property type="component" value="Unassembled WGS sequence"/>
</dbReference>
<reference evidence="2 3" key="1">
    <citation type="submission" date="2020-01" db="EMBL/GenBank/DDBJ databases">
        <title>Genome sequence of Desulfovibrio aerotolerans DSM 16695(T).</title>
        <authorList>
            <person name="Karnachuk O."/>
            <person name="Avakyan M."/>
            <person name="Mardanov A."/>
            <person name="Kadnikov V."/>
            <person name="Ravin N."/>
        </authorList>
    </citation>
    <scope>NUCLEOTIDE SEQUENCE [LARGE SCALE GENOMIC DNA]</scope>
    <source>
        <strain evidence="2 3">DSM 16695</strain>
    </source>
</reference>
<keyword evidence="1" id="KW-0732">Signal</keyword>
<evidence type="ECO:0000256" key="1">
    <source>
        <dbReference type="SAM" id="SignalP"/>
    </source>
</evidence>
<keyword evidence="3" id="KW-1185">Reference proteome</keyword>
<feature type="chain" id="PRO_5028855564" description="TraB/GumN family protein" evidence="1">
    <location>
        <begin position="25"/>
        <end position="409"/>
    </location>
</feature>
<protein>
    <recommendedName>
        <fullName evidence="4">TraB/GumN family protein</fullName>
    </recommendedName>
</protein>
<dbReference type="EMBL" id="WVUD01000045">
    <property type="protein sequence ID" value="MYL84879.1"/>
    <property type="molecule type" value="Genomic_DNA"/>
</dbReference>
<dbReference type="AlphaFoldDB" id="A0A7C9IQ16"/>
<dbReference type="RefSeq" id="WP_160963313.1">
    <property type="nucleotide sequence ID" value="NZ_WVUD01000045.1"/>
</dbReference>
<gene>
    <name evidence="2" type="ORF">GTA51_17335</name>
</gene>
<proteinExistence type="predicted"/>
<comment type="caution">
    <text evidence="2">The sequence shown here is derived from an EMBL/GenBank/DDBJ whole genome shotgun (WGS) entry which is preliminary data.</text>
</comment>
<evidence type="ECO:0000313" key="2">
    <source>
        <dbReference type="EMBL" id="MYL84879.1"/>
    </source>
</evidence>
<evidence type="ECO:0000313" key="3">
    <source>
        <dbReference type="Proteomes" id="UP000482487"/>
    </source>
</evidence>
<evidence type="ECO:0008006" key="4">
    <source>
        <dbReference type="Google" id="ProtNLM"/>
    </source>
</evidence>
<sequence>MPFLRLRTAAISAVLCLLPSLALAAAPKADATENPPTLSAASLLPEAVLVGPNHSVDDKVVNDGYLNIYTLHSPKGDLRVESTALLYTRIQELAAAAAMNQVNVGAEMGKSVAKSAAGAVTGAFNLIIHPADSLSSVGKSFSRAQASAQSDRPKDDDGAVGELLGYNKAKRDYAKAFSVDPYSDNPILQAALKRLAGAGFFGSFAASAAIPGGAALAFLNNARITPQSAVDVSIPPEDLFASNRERLKAMGATKDQAELFIDNPHFDPITQTRLVLALDRMTNVGGRPDFIKFSILTDTEDLGFFRTRMAELYANLNVTTDPIVRFTNAGRFIVAETQGNGFLAAFPLDYLAWTPTLASIAQTLDNAAKAQGAKTKKLVVAGEVSPLSAKNLKKAGWTVVQLREGLRGK</sequence>
<organism evidence="2 3">
    <name type="scientific">Solidesulfovibrio aerotolerans</name>
    <dbReference type="NCBI Taxonomy" id="295255"/>
    <lineage>
        <taxon>Bacteria</taxon>
        <taxon>Pseudomonadati</taxon>
        <taxon>Thermodesulfobacteriota</taxon>
        <taxon>Desulfovibrionia</taxon>
        <taxon>Desulfovibrionales</taxon>
        <taxon>Desulfovibrionaceae</taxon>
        <taxon>Solidesulfovibrio</taxon>
    </lineage>
</organism>
<accession>A0A7C9IQ16</accession>
<feature type="signal peptide" evidence="1">
    <location>
        <begin position="1"/>
        <end position="24"/>
    </location>
</feature>